<dbReference type="Pfam" id="PF05662">
    <property type="entry name" value="YadA_stalk"/>
    <property type="match status" value="7"/>
</dbReference>
<proteinExistence type="inferred from homology"/>
<feature type="domain" description="Trimeric autotransporter adhesin YadA-like stalk" evidence="13">
    <location>
        <begin position="784"/>
        <end position="824"/>
    </location>
</feature>
<dbReference type="GO" id="GO:0015031">
    <property type="term" value="P:protein transport"/>
    <property type="evidence" value="ECO:0007669"/>
    <property type="project" value="UniProtKB-KW"/>
</dbReference>
<evidence type="ECO:0000256" key="3">
    <source>
        <dbReference type="ARBA" id="ARBA00005848"/>
    </source>
</evidence>
<evidence type="ECO:0000256" key="10">
    <source>
        <dbReference type="ARBA" id="ARBA00023237"/>
    </source>
</evidence>
<comment type="subcellular location">
    <subcellularLocation>
        <location evidence="2">Cell outer membrane</location>
    </subcellularLocation>
    <subcellularLocation>
        <location evidence="1">Cell surface</location>
    </subcellularLocation>
</comment>
<dbReference type="Gene3D" id="3.30.1300.30">
    <property type="entry name" value="GSPII I/J protein-like"/>
    <property type="match status" value="1"/>
</dbReference>
<evidence type="ECO:0000256" key="4">
    <source>
        <dbReference type="ARBA" id="ARBA00022448"/>
    </source>
</evidence>
<evidence type="ECO:0000256" key="8">
    <source>
        <dbReference type="ARBA" id="ARBA00022927"/>
    </source>
</evidence>
<keyword evidence="6" id="KW-0812">Transmembrane</keyword>
<dbReference type="Proteomes" id="UP000295722">
    <property type="component" value="Unassembled WGS sequence"/>
</dbReference>
<evidence type="ECO:0000256" key="9">
    <source>
        <dbReference type="ARBA" id="ARBA00023136"/>
    </source>
</evidence>
<feature type="domain" description="Trimeric autotransporter adhesin YadA-like stalk" evidence="13">
    <location>
        <begin position="675"/>
        <end position="708"/>
    </location>
</feature>
<evidence type="ECO:0000313" key="15">
    <source>
        <dbReference type="Proteomes" id="UP000295722"/>
    </source>
</evidence>
<dbReference type="Gene3D" id="2.60.40.4050">
    <property type="match status" value="1"/>
</dbReference>
<feature type="domain" description="Trimeric autotransporter adhesin YadA-like stalk" evidence="13">
    <location>
        <begin position="341"/>
        <end position="378"/>
    </location>
</feature>
<dbReference type="EMBL" id="SMRP01000005">
    <property type="protein sequence ID" value="TDG23527.1"/>
    <property type="molecule type" value="Genomic_DNA"/>
</dbReference>
<organism evidence="14 15">
    <name type="scientific">Paraburkholderia silviterrae</name>
    <dbReference type="NCBI Taxonomy" id="2528715"/>
    <lineage>
        <taxon>Bacteria</taxon>
        <taxon>Pseudomonadati</taxon>
        <taxon>Pseudomonadota</taxon>
        <taxon>Betaproteobacteria</taxon>
        <taxon>Burkholderiales</taxon>
        <taxon>Burkholderiaceae</taxon>
        <taxon>Paraburkholderia</taxon>
    </lineage>
</organism>
<dbReference type="SUPFAM" id="SSF54523">
    <property type="entry name" value="Pili subunits"/>
    <property type="match status" value="1"/>
</dbReference>
<dbReference type="OrthoDB" id="1632057at2"/>
<feature type="non-terminal residue" evidence="14">
    <location>
        <position position="1"/>
    </location>
</feature>
<evidence type="ECO:0008006" key="16">
    <source>
        <dbReference type="Google" id="ProtNLM"/>
    </source>
</evidence>
<evidence type="ECO:0000256" key="7">
    <source>
        <dbReference type="ARBA" id="ARBA00022729"/>
    </source>
</evidence>
<feature type="domain" description="Trimeric autotransporter adhesin YadA-like stalk" evidence="13">
    <location>
        <begin position="225"/>
        <end position="266"/>
    </location>
</feature>
<dbReference type="InterPro" id="IPR011049">
    <property type="entry name" value="Serralysin-like_metalloprot_C"/>
</dbReference>
<evidence type="ECO:0000259" key="13">
    <source>
        <dbReference type="Pfam" id="PF05662"/>
    </source>
</evidence>
<keyword evidence="15" id="KW-1185">Reference proteome</keyword>
<feature type="domain" description="Trimeric autotransporter adhesin YadA-like stalk" evidence="13">
    <location>
        <begin position="37"/>
        <end position="69"/>
    </location>
</feature>
<dbReference type="Gene3D" id="2.150.10.10">
    <property type="entry name" value="Serralysin-like metalloprotease, C-terminal"/>
    <property type="match status" value="4"/>
</dbReference>
<feature type="domain" description="Trimeric autotransporter adhesin YadA-like head" evidence="12">
    <location>
        <begin position="101"/>
        <end position="127"/>
    </location>
</feature>
<evidence type="ECO:0000256" key="5">
    <source>
        <dbReference type="ARBA" id="ARBA00022452"/>
    </source>
</evidence>
<dbReference type="InterPro" id="IPR005594">
    <property type="entry name" value="YadA_C"/>
</dbReference>
<feature type="domain" description="Trimeric autotransporter adhesin YadA-like head" evidence="12">
    <location>
        <begin position="420"/>
        <end position="435"/>
    </location>
</feature>
<dbReference type="AlphaFoldDB" id="A0A4R5MAN1"/>
<comment type="similarity">
    <text evidence="3">Belongs to the autotransporter-2 (AT-2) (TC 1.B.40) family.</text>
</comment>
<protein>
    <recommendedName>
        <fullName evidence="16">Trimeric autotransporter adhesin</fullName>
    </recommendedName>
</protein>
<accession>A0A4R5MAN1</accession>
<comment type="caution">
    <text evidence="14">The sequence shown here is derived from an EMBL/GenBank/DDBJ whole genome shotgun (WGS) entry which is preliminary data.</text>
</comment>
<reference evidence="14 15" key="1">
    <citation type="submission" date="2019-03" db="EMBL/GenBank/DDBJ databases">
        <title>Paraburkholderia sp. 4M-K11, isolated from subtropical forest soil.</title>
        <authorList>
            <person name="Gao Z.-H."/>
            <person name="Qiu L.-H."/>
        </authorList>
    </citation>
    <scope>NUCLEOTIDE SEQUENCE [LARGE SCALE GENOMIC DNA]</scope>
    <source>
        <strain evidence="14 15">4M-K11</strain>
    </source>
</reference>
<dbReference type="Gene3D" id="1.20.5.2280">
    <property type="match status" value="1"/>
</dbReference>
<dbReference type="GO" id="GO:0009986">
    <property type="term" value="C:cell surface"/>
    <property type="evidence" value="ECO:0007669"/>
    <property type="project" value="UniProtKB-SubCell"/>
</dbReference>
<dbReference type="GO" id="GO:0009279">
    <property type="term" value="C:cell outer membrane"/>
    <property type="evidence" value="ECO:0007669"/>
    <property type="project" value="UniProtKB-SubCell"/>
</dbReference>
<keyword evidence="5" id="KW-1134">Transmembrane beta strand</keyword>
<feature type="domain" description="Trimeric autotransporter adhesin YadA-like stalk" evidence="13">
    <location>
        <begin position="501"/>
        <end position="532"/>
    </location>
</feature>
<dbReference type="Pfam" id="PF03895">
    <property type="entry name" value="YadA_anchor"/>
    <property type="match status" value="1"/>
</dbReference>
<evidence type="ECO:0000259" key="12">
    <source>
        <dbReference type="Pfam" id="PF05658"/>
    </source>
</evidence>
<evidence type="ECO:0000256" key="6">
    <source>
        <dbReference type="ARBA" id="ARBA00022692"/>
    </source>
</evidence>
<evidence type="ECO:0000259" key="11">
    <source>
        <dbReference type="Pfam" id="PF03895"/>
    </source>
</evidence>
<evidence type="ECO:0000256" key="2">
    <source>
        <dbReference type="ARBA" id="ARBA00004442"/>
    </source>
</evidence>
<gene>
    <name evidence="14" type="ORF">EYW47_12315</name>
</gene>
<dbReference type="Gene3D" id="6.10.250.2030">
    <property type="match status" value="1"/>
</dbReference>
<keyword evidence="10" id="KW-0998">Cell outer membrane</keyword>
<keyword evidence="7" id="KW-0732">Signal</keyword>
<name>A0A4R5MAN1_9BURK</name>
<feature type="domain" description="Trimeric autotransporter adhesin YadA-like C-terminal membrane anchor" evidence="11">
    <location>
        <begin position="847"/>
        <end position="905"/>
    </location>
</feature>
<dbReference type="Pfam" id="PF05658">
    <property type="entry name" value="YadA_head"/>
    <property type="match status" value="5"/>
</dbReference>
<feature type="domain" description="Trimeric autotransporter adhesin YadA-like head" evidence="12">
    <location>
        <begin position="726"/>
        <end position="752"/>
    </location>
</feature>
<sequence length="905" mass="88179">DITNINGKLADAVVYDSSAHDTLTLGGAGASAPVALHNVANGELSAASTDAVNGAQLYDALQTVGGSAHYVGINSAPGDANYNGEGATGTAAIAVGAKALASGDNALAIGTGATASQSGAVALGAGSTTAAAVATAGATIGGDSYTFAGSNPTSTVSIGSAGNERTLTNLAAGRLSASSTDAVNGSQLYATNTAVSNLVLKTADAVMYDDSGKSSITFGGARGTKLTNVAQGDVSQASTDAVTGSQLYGVSQTFNTAVTQINNTLTTAGWGAQATSTDPTHYQYGGFNMDANGKVSNPAVLYVPNTIGTANAQIVLDPGLGNSQYPSSLDRNQFLPKGTIISNVADGLQLTDAANLGQVYDIVSAATGGGNQGIREQVTAANGTSGVNSSGLTRSYTTASYYSQVAGLANNSGSFGPSDAARATGAGAIAIGSNAYTPVANGVALGVQAYAGARDSVAIGAGSVANQSNTVSVGNDGTSSYVAYDANGQAYTVQNAVNTRRIVNLAAGQGDTDAVNVGQLRSAAAALGGGAGINSVGAFIAPTYSVGGTTVNTVGDAIANLDNRVQKNTADIASLAADANANANTNASQAVESASSPASSTTRMVAASRTLLGANADTGSTNGAAVANYAATAVGDAATGSTDTEAVHYDTADHSSVTLSSTSGGTVSLSGLSNGALSLDSTDAVTGQQLYATNQQVASINQALQNISTTGSTATSVNSTSGVAAASGTQSLAVGGGAVATGANSTAIGDKANASASNSVAIGANSIANRDNAVSVGAEGSERQIVNVAAGTSGTDAVNLNQLNNAMSQQQNAFGQQIGNLQNSINTVSKNAYAGVAAAMAMPNLTPSGPGRTVVAAGGGYYMGGSAAAIGVTYRSQNMHWLVNGGVSVTSTGNTAARAQVGYEF</sequence>
<keyword evidence="8" id="KW-0653">Protein transport</keyword>
<dbReference type="SUPFAM" id="SSF101967">
    <property type="entry name" value="Adhesin YadA, collagen-binding domain"/>
    <property type="match status" value="4"/>
</dbReference>
<dbReference type="Gene3D" id="1.20.5.170">
    <property type="match status" value="1"/>
</dbReference>
<dbReference type="InterPro" id="IPR008635">
    <property type="entry name" value="Coiled_stalk_dom"/>
</dbReference>
<keyword evidence="9" id="KW-0472">Membrane</keyword>
<feature type="domain" description="Trimeric autotransporter adhesin YadA-like head" evidence="12">
    <location>
        <begin position="754"/>
        <end position="778"/>
    </location>
</feature>
<evidence type="ECO:0000256" key="1">
    <source>
        <dbReference type="ARBA" id="ARBA00004241"/>
    </source>
</evidence>
<keyword evidence="4" id="KW-0813">Transport</keyword>
<feature type="domain" description="Trimeric autotransporter adhesin YadA-like stalk" evidence="13">
    <location>
        <begin position="167"/>
        <end position="199"/>
    </location>
</feature>
<evidence type="ECO:0000313" key="14">
    <source>
        <dbReference type="EMBL" id="TDG23527.1"/>
    </source>
</evidence>
<feature type="domain" description="Trimeric autotransporter adhesin YadA-like head" evidence="12">
    <location>
        <begin position="441"/>
        <end position="463"/>
    </location>
</feature>
<dbReference type="InterPro" id="IPR008640">
    <property type="entry name" value="Adhesin_Head_dom"/>
</dbReference>
<dbReference type="RefSeq" id="WP_133195136.1">
    <property type="nucleotide sequence ID" value="NZ_SMRP01000005.1"/>
</dbReference>
<dbReference type="InterPro" id="IPR045584">
    <property type="entry name" value="Pilin-like"/>
</dbReference>